<evidence type="ECO:0000256" key="5">
    <source>
        <dbReference type="ARBA" id="ARBA00022989"/>
    </source>
</evidence>
<dbReference type="Gene3D" id="1.10.3720.10">
    <property type="entry name" value="MetI-like"/>
    <property type="match status" value="1"/>
</dbReference>
<accession>A0A9D1IKU1</accession>
<dbReference type="PANTHER" id="PTHR30151:SF25">
    <property type="entry name" value="TAURINE TRANSPORT SYSTEM PERMEASE PROTEIN TAUC"/>
    <property type="match status" value="1"/>
</dbReference>
<evidence type="ECO:0000256" key="1">
    <source>
        <dbReference type="ARBA" id="ARBA00004651"/>
    </source>
</evidence>
<evidence type="ECO:0000256" key="6">
    <source>
        <dbReference type="ARBA" id="ARBA00023136"/>
    </source>
</evidence>
<comment type="subcellular location">
    <subcellularLocation>
        <location evidence="1 7">Cell membrane</location>
        <topology evidence="1 7">Multi-pass membrane protein</topology>
    </subcellularLocation>
</comment>
<evidence type="ECO:0000256" key="4">
    <source>
        <dbReference type="ARBA" id="ARBA00022692"/>
    </source>
</evidence>
<dbReference type="GO" id="GO:0010438">
    <property type="term" value="P:cellular response to sulfur starvation"/>
    <property type="evidence" value="ECO:0007669"/>
    <property type="project" value="TreeGrafter"/>
</dbReference>
<dbReference type="FunFam" id="1.10.3720.10:FF:000003">
    <property type="entry name" value="Aliphatic sulfonate ABC transporter permease"/>
    <property type="match status" value="1"/>
</dbReference>
<keyword evidence="2 7" id="KW-0813">Transport</keyword>
<proteinExistence type="inferred from homology"/>
<keyword evidence="6 7" id="KW-0472">Membrane</keyword>
<reference evidence="9" key="2">
    <citation type="journal article" date="2021" name="PeerJ">
        <title>Extensive microbial diversity within the chicken gut microbiome revealed by metagenomics and culture.</title>
        <authorList>
            <person name="Gilroy R."/>
            <person name="Ravi A."/>
            <person name="Getino M."/>
            <person name="Pursley I."/>
            <person name="Horton D.L."/>
            <person name="Alikhan N.F."/>
            <person name="Baker D."/>
            <person name="Gharbi K."/>
            <person name="Hall N."/>
            <person name="Watson M."/>
            <person name="Adriaenssens E.M."/>
            <person name="Foster-Nyarko E."/>
            <person name="Jarju S."/>
            <person name="Secka A."/>
            <person name="Antonio M."/>
            <person name="Oren A."/>
            <person name="Chaudhuri R.R."/>
            <person name="La Ragione R."/>
            <person name="Hildebrand F."/>
            <person name="Pallen M.J."/>
        </authorList>
    </citation>
    <scope>NUCLEOTIDE SEQUENCE</scope>
    <source>
        <strain evidence="9">7463</strain>
    </source>
</reference>
<evidence type="ECO:0000256" key="7">
    <source>
        <dbReference type="RuleBase" id="RU363032"/>
    </source>
</evidence>
<sequence>MPLALFILWCLASGLGWVNPYLLPKPASVYVAFVELIEDGTLFNHISASLGRAFGGYFLAVLIALPMGYFFAKYETLHIQSRLILESLRMIPPLSLIPLLILWLGIGEVAKLTIVLLASFFPIYLNAYSGFKQLDYRYGELAKTLNLNTFEKIKHIEFPGALPAVFTGLRLGFGYSWRALVSAELIAASSGLGYLISDASEMARTDQVFVGIVMIALLGITGDWIFQRILKKVAPWSHQ</sequence>
<protein>
    <submittedName>
        <fullName evidence="9">ABC transporter permease</fullName>
    </submittedName>
</protein>
<feature type="transmembrane region" description="Helical" evidence="7">
    <location>
        <begin position="208"/>
        <end position="226"/>
    </location>
</feature>
<reference evidence="9" key="1">
    <citation type="submission" date="2020-10" db="EMBL/GenBank/DDBJ databases">
        <authorList>
            <person name="Gilroy R."/>
        </authorList>
    </citation>
    <scope>NUCLEOTIDE SEQUENCE</scope>
    <source>
        <strain evidence="9">7463</strain>
    </source>
</reference>
<evidence type="ECO:0000256" key="2">
    <source>
        <dbReference type="ARBA" id="ARBA00022448"/>
    </source>
</evidence>
<gene>
    <name evidence="9" type="ORF">IAC56_05265</name>
</gene>
<name>A0A9D1IKU1_9BURK</name>
<feature type="transmembrane region" description="Helical" evidence="7">
    <location>
        <begin position="54"/>
        <end position="72"/>
    </location>
</feature>
<evidence type="ECO:0000256" key="3">
    <source>
        <dbReference type="ARBA" id="ARBA00022475"/>
    </source>
</evidence>
<comment type="similarity">
    <text evidence="7">Belongs to the binding-protein-dependent transport system permease family.</text>
</comment>
<keyword evidence="3" id="KW-1003">Cell membrane</keyword>
<dbReference type="PANTHER" id="PTHR30151">
    <property type="entry name" value="ALKANE SULFONATE ABC TRANSPORTER-RELATED, MEMBRANE SUBUNIT"/>
    <property type="match status" value="1"/>
</dbReference>
<evidence type="ECO:0000313" key="9">
    <source>
        <dbReference type="EMBL" id="HIU37664.1"/>
    </source>
</evidence>
<dbReference type="SUPFAM" id="SSF161098">
    <property type="entry name" value="MetI-like"/>
    <property type="match status" value="1"/>
</dbReference>
<dbReference type="Proteomes" id="UP000824083">
    <property type="component" value="Unassembled WGS sequence"/>
</dbReference>
<dbReference type="InterPro" id="IPR035906">
    <property type="entry name" value="MetI-like_sf"/>
</dbReference>
<dbReference type="AlphaFoldDB" id="A0A9D1IKU1"/>
<feature type="transmembrane region" description="Helical" evidence="7">
    <location>
        <begin position="177"/>
        <end position="196"/>
    </location>
</feature>
<organism evidence="9 10">
    <name type="scientific">Candidatus Aphodousia faecigallinarum</name>
    <dbReference type="NCBI Taxonomy" id="2840677"/>
    <lineage>
        <taxon>Bacteria</taxon>
        <taxon>Pseudomonadati</taxon>
        <taxon>Pseudomonadota</taxon>
        <taxon>Betaproteobacteria</taxon>
        <taxon>Burkholderiales</taxon>
        <taxon>Sutterellaceae</taxon>
        <taxon>Sutterellaceae incertae sedis</taxon>
        <taxon>Candidatus Aphodousia</taxon>
    </lineage>
</organism>
<dbReference type="GO" id="GO:0042918">
    <property type="term" value="P:alkanesulfonate transmembrane transport"/>
    <property type="evidence" value="ECO:0007669"/>
    <property type="project" value="UniProtKB-ARBA"/>
</dbReference>
<evidence type="ECO:0000313" key="10">
    <source>
        <dbReference type="Proteomes" id="UP000824083"/>
    </source>
</evidence>
<keyword evidence="4 7" id="KW-0812">Transmembrane</keyword>
<dbReference type="PROSITE" id="PS50928">
    <property type="entry name" value="ABC_TM1"/>
    <property type="match status" value="1"/>
</dbReference>
<dbReference type="InterPro" id="IPR000515">
    <property type="entry name" value="MetI-like"/>
</dbReference>
<keyword evidence="5 7" id="KW-1133">Transmembrane helix</keyword>
<dbReference type="CDD" id="cd06261">
    <property type="entry name" value="TM_PBP2"/>
    <property type="match status" value="1"/>
</dbReference>
<feature type="domain" description="ABC transmembrane type-1" evidence="8">
    <location>
        <begin position="46"/>
        <end position="226"/>
    </location>
</feature>
<evidence type="ECO:0000259" key="8">
    <source>
        <dbReference type="PROSITE" id="PS50928"/>
    </source>
</evidence>
<dbReference type="Pfam" id="PF00528">
    <property type="entry name" value="BPD_transp_1"/>
    <property type="match status" value="1"/>
</dbReference>
<comment type="caution">
    <text evidence="9">The sequence shown here is derived from an EMBL/GenBank/DDBJ whole genome shotgun (WGS) entry which is preliminary data.</text>
</comment>
<dbReference type="EMBL" id="DVMY01000085">
    <property type="protein sequence ID" value="HIU37664.1"/>
    <property type="molecule type" value="Genomic_DNA"/>
</dbReference>
<dbReference type="GO" id="GO:0005886">
    <property type="term" value="C:plasma membrane"/>
    <property type="evidence" value="ECO:0007669"/>
    <property type="project" value="UniProtKB-SubCell"/>
</dbReference>